<dbReference type="AlphaFoldDB" id="A0A815SAR7"/>
<dbReference type="Proteomes" id="UP000663860">
    <property type="component" value="Unassembled WGS sequence"/>
</dbReference>
<evidence type="ECO:0000256" key="2">
    <source>
        <dbReference type="ARBA" id="ARBA00022723"/>
    </source>
</evidence>
<reference evidence="6" key="1">
    <citation type="submission" date="2021-02" db="EMBL/GenBank/DDBJ databases">
        <authorList>
            <person name="Nowell W R."/>
        </authorList>
    </citation>
    <scope>NUCLEOTIDE SEQUENCE</scope>
</reference>
<dbReference type="InterPro" id="IPR002401">
    <property type="entry name" value="Cyt_P450_E_grp-I"/>
</dbReference>
<dbReference type="Proteomes" id="UP000663868">
    <property type="component" value="Unassembled WGS sequence"/>
</dbReference>
<keyword evidence="4 5" id="KW-0408">Iron</keyword>
<comment type="caution">
    <text evidence="6">The sequence shown here is derived from an EMBL/GenBank/DDBJ whole genome shotgun (WGS) entry which is preliminary data.</text>
</comment>
<evidence type="ECO:0008006" key="9">
    <source>
        <dbReference type="Google" id="ProtNLM"/>
    </source>
</evidence>
<name>A0A815SAR7_9BILA</name>
<evidence type="ECO:0000256" key="3">
    <source>
        <dbReference type="ARBA" id="ARBA00023002"/>
    </source>
</evidence>
<dbReference type="SUPFAM" id="SSF48264">
    <property type="entry name" value="Cytochrome P450"/>
    <property type="match status" value="1"/>
</dbReference>
<dbReference type="GO" id="GO:0005506">
    <property type="term" value="F:iron ion binding"/>
    <property type="evidence" value="ECO:0007669"/>
    <property type="project" value="InterPro"/>
</dbReference>
<dbReference type="Gene3D" id="1.10.630.10">
    <property type="entry name" value="Cytochrome P450"/>
    <property type="match status" value="1"/>
</dbReference>
<dbReference type="GO" id="GO:0004497">
    <property type="term" value="F:monooxygenase activity"/>
    <property type="evidence" value="ECO:0007669"/>
    <property type="project" value="InterPro"/>
</dbReference>
<dbReference type="PRINTS" id="PR00463">
    <property type="entry name" value="EP450I"/>
</dbReference>
<evidence type="ECO:0000313" key="8">
    <source>
        <dbReference type="Proteomes" id="UP000663860"/>
    </source>
</evidence>
<comment type="similarity">
    <text evidence="1">Belongs to the cytochrome P450 family.</text>
</comment>
<comment type="cofactor">
    <cofactor evidence="5">
        <name>heme</name>
        <dbReference type="ChEBI" id="CHEBI:30413"/>
    </cofactor>
</comment>
<dbReference type="InterPro" id="IPR036396">
    <property type="entry name" value="Cyt_P450_sf"/>
</dbReference>
<dbReference type="EMBL" id="CAJOBB010002056">
    <property type="protein sequence ID" value="CAF3933592.1"/>
    <property type="molecule type" value="Genomic_DNA"/>
</dbReference>
<dbReference type="Pfam" id="PF00067">
    <property type="entry name" value="p450"/>
    <property type="match status" value="1"/>
</dbReference>
<dbReference type="PANTHER" id="PTHR46300:SF9">
    <property type="entry name" value="P450, PUTATIVE-RELATED"/>
    <property type="match status" value="1"/>
</dbReference>
<dbReference type="EMBL" id="CAJNOE010002587">
    <property type="protein sequence ID" value="CAF1487256.1"/>
    <property type="molecule type" value="Genomic_DNA"/>
</dbReference>
<evidence type="ECO:0000256" key="1">
    <source>
        <dbReference type="ARBA" id="ARBA00010617"/>
    </source>
</evidence>
<gene>
    <name evidence="6" type="ORF">IZO911_LOCUS44299</name>
    <name evidence="7" type="ORF">KXQ929_LOCUS24610</name>
</gene>
<sequence length="511" mass="57887">MILICIGVIIIIWLLIKIFDTTDVPKIHGLSEASGWPIFGSLFELGENHPVALSNMAKKLGAVFQIRMGNKRVIVANSYDSVKALWIDNQYSLISRPVLHTFHTVLSRSDAYTIGSSPWDESCKRRRQATATFLNKSSIQSYMPTVDTESASVIDEILRECQDGLIDLDFFPHIQRFALNTTLMFTYGSRLSSSFDELLKEIVEVQAAISRFRSTSDNWQDYVPLLCLFSSKSTDANSYRLRRDRYIETLLVDLKQNIARATDKPCIIGSILKDPSTKLNDTEIKSICLSMIGGSLDTAPPTIIFGVGYLSSAHGQEIQQRAYEEIQDIYPDGDAWEKCLVEERIPYVTALCKEILRYFTVSPMSLPRRSINDIHYNGAIIPAGTSFYMNAFAANYDEKYFKDPHAFNPERYLDAMNGIPHYAYGAGSRMCMGTHLANRELFVVFTRLILAFQIVEPINKEDAAILDAMEANKCPALTAAQPKPFKCRFKPRDRDMLNFWLENSRKQTDDS</sequence>
<organism evidence="6 8">
    <name type="scientific">Adineta steineri</name>
    <dbReference type="NCBI Taxonomy" id="433720"/>
    <lineage>
        <taxon>Eukaryota</taxon>
        <taxon>Metazoa</taxon>
        <taxon>Spiralia</taxon>
        <taxon>Gnathifera</taxon>
        <taxon>Rotifera</taxon>
        <taxon>Eurotatoria</taxon>
        <taxon>Bdelloidea</taxon>
        <taxon>Adinetida</taxon>
        <taxon>Adinetidae</taxon>
        <taxon>Adineta</taxon>
    </lineage>
</organism>
<evidence type="ECO:0000256" key="5">
    <source>
        <dbReference type="PIRSR" id="PIRSR602401-1"/>
    </source>
</evidence>
<evidence type="ECO:0000313" key="6">
    <source>
        <dbReference type="EMBL" id="CAF1487256.1"/>
    </source>
</evidence>
<protein>
    <recommendedName>
        <fullName evidence="9">Cytochrome P450</fullName>
    </recommendedName>
</protein>
<dbReference type="InterPro" id="IPR050364">
    <property type="entry name" value="Cytochrome_P450_fung"/>
</dbReference>
<proteinExistence type="inferred from homology"/>
<feature type="binding site" description="axial binding residue" evidence="5">
    <location>
        <position position="431"/>
    </location>
    <ligand>
        <name>heme</name>
        <dbReference type="ChEBI" id="CHEBI:30413"/>
    </ligand>
    <ligandPart>
        <name>Fe</name>
        <dbReference type="ChEBI" id="CHEBI:18248"/>
    </ligandPart>
</feature>
<evidence type="ECO:0000256" key="4">
    <source>
        <dbReference type="ARBA" id="ARBA00023004"/>
    </source>
</evidence>
<keyword evidence="5" id="KW-0349">Heme</keyword>
<dbReference type="PANTHER" id="PTHR46300">
    <property type="entry name" value="P450, PUTATIVE (EUROFUNG)-RELATED-RELATED"/>
    <property type="match status" value="1"/>
</dbReference>
<accession>A0A815SAR7</accession>
<dbReference type="GO" id="GO:0016705">
    <property type="term" value="F:oxidoreductase activity, acting on paired donors, with incorporation or reduction of molecular oxygen"/>
    <property type="evidence" value="ECO:0007669"/>
    <property type="project" value="InterPro"/>
</dbReference>
<keyword evidence="3" id="KW-0560">Oxidoreductase</keyword>
<dbReference type="InterPro" id="IPR001128">
    <property type="entry name" value="Cyt_P450"/>
</dbReference>
<evidence type="ECO:0000313" key="7">
    <source>
        <dbReference type="EMBL" id="CAF3933592.1"/>
    </source>
</evidence>
<dbReference type="GO" id="GO:0020037">
    <property type="term" value="F:heme binding"/>
    <property type="evidence" value="ECO:0007669"/>
    <property type="project" value="InterPro"/>
</dbReference>
<keyword evidence="2 5" id="KW-0479">Metal-binding</keyword>